<evidence type="ECO:0000256" key="5">
    <source>
        <dbReference type="ARBA" id="ARBA00022741"/>
    </source>
</evidence>
<evidence type="ECO:0000256" key="7">
    <source>
        <dbReference type="ARBA" id="ARBA00022801"/>
    </source>
</evidence>
<keyword evidence="10" id="KW-0051">Antiviral defense</keyword>
<keyword evidence="4" id="KW-0540">Nuclease</keyword>
<dbReference type="GO" id="GO:0004519">
    <property type="term" value="F:endonuclease activity"/>
    <property type="evidence" value="ECO:0007669"/>
    <property type="project" value="UniProtKB-KW"/>
</dbReference>
<name>A0A250KIQ3_9BACT</name>
<evidence type="ECO:0000256" key="2">
    <source>
        <dbReference type="ARBA" id="ARBA00014333"/>
    </source>
</evidence>
<dbReference type="Pfam" id="PF22335">
    <property type="entry name" value="Cas10-Cmr2_palm2"/>
    <property type="match status" value="1"/>
</dbReference>
<dbReference type="InterPro" id="IPR043128">
    <property type="entry name" value="Rev_trsase/Diguanyl_cyclase"/>
</dbReference>
<evidence type="ECO:0000256" key="11">
    <source>
        <dbReference type="ARBA" id="ARBA00032922"/>
    </source>
</evidence>
<dbReference type="PANTHER" id="PTHR36528">
    <property type="entry name" value="CRISPR SYSTEM SINGLE-STRAND-SPECIFIC DEOXYRIBONUCLEASE CAS10/CSM1 (SUBTYPE III-A)"/>
    <property type="match status" value="1"/>
</dbReference>
<gene>
    <name evidence="13" type="primary">csm1</name>
    <name evidence="13" type="ORF">PMEL_200044</name>
</gene>
<accession>A0A250KIQ3</accession>
<dbReference type="GO" id="GO:0005524">
    <property type="term" value="F:ATP binding"/>
    <property type="evidence" value="ECO:0007669"/>
    <property type="project" value="UniProtKB-KW"/>
</dbReference>
<evidence type="ECO:0000256" key="4">
    <source>
        <dbReference type="ARBA" id="ARBA00022722"/>
    </source>
</evidence>
<evidence type="ECO:0000313" key="13">
    <source>
        <dbReference type="EMBL" id="BBA29531.1"/>
    </source>
</evidence>
<proteinExistence type="inferred from homology"/>
<dbReference type="OrthoDB" id="9768769at2"/>
<evidence type="ECO:0000256" key="8">
    <source>
        <dbReference type="ARBA" id="ARBA00022839"/>
    </source>
</evidence>
<dbReference type="GO" id="GO:0051607">
    <property type="term" value="P:defense response to virus"/>
    <property type="evidence" value="ECO:0007669"/>
    <property type="project" value="UniProtKB-KW"/>
</dbReference>
<dbReference type="RefSeq" id="WP_120174705.1">
    <property type="nucleotide sequence ID" value="NZ_AP018050.1"/>
</dbReference>
<dbReference type="Proteomes" id="UP000267517">
    <property type="component" value="Chromosome II"/>
</dbReference>
<dbReference type="PANTHER" id="PTHR36528:SF1">
    <property type="entry name" value="CRISPR SYSTEM SINGLE-STRAND-SPECIFIC DEOXYRIBONUCLEASE CAS10_CSM1 (SUBTYPE III-A)"/>
    <property type="match status" value="1"/>
</dbReference>
<evidence type="ECO:0000256" key="3">
    <source>
        <dbReference type="ARBA" id="ARBA00022679"/>
    </source>
</evidence>
<reference evidence="13 14" key="1">
    <citation type="submission" date="2017-05" db="EMBL/GenBank/DDBJ databases">
        <title>whole genome sequence of Prevotella melaninogenica GAI 07411.</title>
        <authorList>
            <person name="Kondo Y."/>
            <person name="Hoshino T."/>
        </authorList>
    </citation>
    <scope>NUCLEOTIDE SEQUENCE [LARGE SCALE GENOMIC DNA]</scope>
    <source>
        <strain evidence="13 14">GAI 07411</strain>
    </source>
</reference>
<evidence type="ECO:0000256" key="10">
    <source>
        <dbReference type="ARBA" id="ARBA00023118"/>
    </source>
</evidence>
<dbReference type="GO" id="GO:0004527">
    <property type="term" value="F:exonuclease activity"/>
    <property type="evidence" value="ECO:0007669"/>
    <property type="project" value="UniProtKB-KW"/>
</dbReference>
<keyword evidence="7" id="KW-0378">Hydrolase</keyword>
<evidence type="ECO:0000256" key="1">
    <source>
        <dbReference type="ARBA" id="ARBA00005700"/>
    </source>
</evidence>
<organism evidence="13 14">
    <name type="scientific">Prevotella melaninogenica</name>
    <dbReference type="NCBI Taxonomy" id="28132"/>
    <lineage>
        <taxon>Bacteria</taxon>
        <taxon>Pseudomonadati</taxon>
        <taxon>Bacteroidota</taxon>
        <taxon>Bacteroidia</taxon>
        <taxon>Bacteroidales</taxon>
        <taxon>Prevotellaceae</taxon>
        <taxon>Prevotella</taxon>
    </lineage>
</organism>
<dbReference type="InterPro" id="IPR052117">
    <property type="entry name" value="Cas10/Csm1_subtype-III-A"/>
</dbReference>
<evidence type="ECO:0000259" key="12">
    <source>
        <dbReference type="PROSITE" id="PS50887"/>
    </source>
</evidence>
<dbReference type="AlphaFoldDB" id="A0A250KIQ3"/>
<feature type="domain" description="GGDEF" evidence="12">
    <location>
        <begin position="560"/>
        <end position="704"/>
    </location>
</feature>
<evidence type="ECO:0000256" key="9">
    <source>
        <dbReference type="ARBA" id="ARBA00022840"/>
    </source>
</evidence>
<dbReference type="EMBL" id="AP018050">
    <property type="protein sequence ID" value="BBA29531.1"/>
    <property type="molecule type" value="Genomic_DNA"/>
</dbReference>
<dbReference type="Gene3D" id="3.30.70.270">
    <property type="match status" value="1"/>
</dbReference>
<keyword evidence="8" id="KW-0269">Exonuclease</keyword>
<dbReference type="InterPro" id="IPR054767">
    <property type="entry name" value="Cas10-Cmr2_palm2"/>
</dbReference>
<comment type="similarity">
    <text evidence="1">Belongs to the CRISPR-associated Cas10/Csm1 family.</text>
</comment>
<evidence type="ECO:0000256" key="6">
    <source>
        <dbReference type="ARBA" id="ARBA00022759"/>
    </source>
</evidence>
<keyword evidence="6" id="KW-0255">Endonuclease</keyword>
<keyword evidence="3" id="KW-0808">Transferase</keyword>
<dbReference type="InterPro" id="IPR013408">
    <property type="entry name" value="Cas10/Csm1"/>
</dbReference>
<evidence type="ECO:0000313" key="14">
    <source>
        <dbReference type="Proteomes" id="UP000267517"/>
    </source>
</evidence>
<dbReference type="InterPro" id="IPR000160">
    <property type="entry name" value="GGDEF_dom"/>
</dbReference>
<dbReference type="GO" id="GO:0016740">
    <property type="term" value="F:transferase activity"/>
    <property type="evidence" value="ECO:0007669"/>
    <property type="project" value="UniProtKB-KW"/>
</dbReference>
<keyword evidence="5" id="KW-0547">Nucleotide-binding</keyword>
<sequence>MNNIREHIYLSAILHEIGKFYQKADTENITITSSPINIGELEDLFYLKQEAKYTLWTKLFIKENQQVFNKLLRNTQNESSNKDNLKSLVKGQINKIEQIIKEALLLSSGKEDYTEEHSTESESNWKSCKNERLIPILETIGNQDELLTNKEWHQLPVQKLIPSIDNFPQQEITEVPNYSNLWKGFKSEFASLTHSTYQTFSGNLLTLLYKYTSFIPSNITHSPDISLYDHIKTTTALAICLYDLMCSGEKPKDRFLLIGADLSGIQSYIYQIVSKYAGKNLKGRSFYIRLLSDAVVRYLLKQLNLFQANIIYNSGGGFYLLAPNTTGIKQKLKTAIKEIEQRIFTTHGTSLYVAIDSITVSDDALLHRNGEDIGKLWGNLFIKKDQRKNQRYAAMMEEDYKRFFSPQSGLNKFDCISGEEIPANEQSYSEGELSPLRYITKEQIVLGHKLRDFDLLIISESEVPYLADKCSVEPAQLGFHYYLLKQEELIKVKDKICFEKEPLTILQANTSKDGDNLVKIIENSNTVYGLFYYGGNELGCTRIPTFEELCHKSDTDNAFRRLGVLRMDVDNLGRIFQAGINPQYTSLSRYATLSRSFDYFFSGYLNEIWRETDPSKSIIIYSGGDDLFIVGSWEKTVEIAKRIREDFRKYTCNNPNLTISGGVTLLSPKFPIMKGAEESAIEEDRAKKHRCKQLEKNSFALLNTALNWDEEFPAVEALKNEIKELHIDDAIKSSFISKVLRHRTNAEIDSHKITNFKTYWMIAYDMGRMKNRTKNVQAKELINQYIKEICGNSSCLNNKTIKSYYHPLELWALACRWAELELRTNK</sequence>
<keyword evidence="9" id="KW-0067">ATP-binding</keyword>
<protein>
    <recommendedName>
        <fullName evidence="2">CRISPR system single-strand-specific deoxyribonuclease Cas10/Csm1 (subtype III-A)</fullName>
    </recommendedName>
    <alternativeName>
        <fullName evidence="11">Cyclic oligoadenylate synthase</fullName>
    </alternativeName>
</protein>
<dbReference type="NCBIfam" id="TIGR02578">
    <property type="entry name" value="cas_TM1811_Csm1"/>
    <property type="match status" value="1"/>
</dbReference>
<dbReference type="PROSITE" id="PS50887">
    <property type="entry name" value="GGDEF"/>
    <property type="match status" value="1"/>
</dbReference>
<dbReference type="InterPro" id="IPR041062">
    <property type="entry name" value="Csm1_B"/>
</dbReference>
<dbReference type="Pfam" id="PF18211">
    <property type="entry name" value="Csm1_B"/>
    <property type="match status" value="1"/>
</dbReference>